<dbReference type="Gene3D" id="1.20.120.520">
    <property type="entry name" value="nmb1532 protein domain like"/>
    <property type="match status" value="1"/>
</dbReference>
<name>A0A2R4BL47_THAAR</name>
<evidence type="ECO:0000313" key="3">
    <source>
        <dbReference type="Proteomes" id="UP000241885"/>
    </source>
</evidence>
<dbReference type="InterPro" id="IPR012312">
    <property type="entry name" value="Hemerythrin-like"/>
</dbReference>
<gene>
    <name evidence="2" type="ORF">Tharo_1111</name>
</gene>
<sequence>MPPSPPTTDKNAPLQDFSQCHAGILGKLDLLSQLPALLEPATRARIIAASALEFFREAIFEHHLDEERELFPAVLASAEKGEESERVEALARRLTDEHRELETAWKRLEPGLKRVAKGQDSGQDSELDVTDVEDLIRRYRAHAEFEEIEYLPLSQAILGRNASHLAALGLSLHMRHAPKRPATYI</sequence>
<protein>
    <recommendedName>
        <fullName evidence="1">Hemerythrin-like domain-containing protein</fullName>
    </recommendedName>
</protein>
<reference evidence="2 3" key="1">
    <citation type="submission" date="2018-03" db="EMBL/GenBank/DDBJ databases">
        <title>Complete genome sequence of Thauera aromatica, a model organism for studying aromatic compound degradation under denitrifying conditions.</title>
        <authorList>
            <person name="Lo H.-Y."/>
            <person name="Goris T."/>
            <person name="Boll M."/>
            <person name="Mueller J.A."/>
        </authorList>
    </citation>
    <scope>NUCLEOTIDE SEQUENCE [LARGE SCALE GENOMIC DNA]</scope>
    <source>
        <strain evidence="2 3">K172</strain>
    </source>
</reference>
<accession>A0A2R4BL47</accession>
<dbReference type="AlphaFoldDB" id="A0A2R4BL47"/>
<dbReference type="Proteomes" id="UP000241885">
    <property type="component" value="Chromosome"/>
</dbReference>
<proteinExistence type="predicted"/>
<dbReference type="KEGG" id="tak:Tharo_1111"/>
<organism evidence="2 3">
    <name type="scientific">Thauera aromatica K172</name>
    <dbReference type="NCBI Taxonomy" id="44139"/>
    <lineage>
        <taxon>Bacteria</taxon>
        <taxon>Pseudomonadati</taxon>
        <taxon>Pseudomonadota</taxon>
        <taxon>Betaproteobacteria</taxon>
        <taxon>Rhodocyclales</taxon>
        <taxon>Zoogloeaceae</taxon>
        <taxon>Thauera</taxon>
    </lineage>
</organism>
<dbReference type="OrthoDB" id="8527165at2"/>
<evidence type="ECO:0000313" key="2">
    <source>
        <dbReference type="EMBL" id="AVR88048.1"/>
    </source>
</evidence>
<dbReference type="EMBL" id="CP028339">
    <property type="protein sequence ID" value="AVR88048.1"/>
    <property type="molecule type" value="Genomic_DNA"/>
</dbReference>
<feature type="domain" description="Hemerythrin-like" evidence="1">
    <location>
        <begin position="14"/>
        <end position="153"/>
    </location>
</feature>
<evidence type="ECO:0000259" key="1">
    <source>
        <dbReference type="Pfam" id="PF01814"/>
    </source>
</evidence>
<dbReference type="Pfam" id="PF01814">
    <property type="entry name" value="Hemerythrin"/>
    <property type="match status" value="1"/>
</dbReference>
<dbReference type="RefSeq" id="WP_107220351.1">
    <property type="nucleotide sequence ID" value="NZ_CP028339.1"/>
</dbReference>
<keyword evidence="3" id="KW-1185">Reference proteome</keyword>